<evidence type="ECO:0000256" key="4">
    <source>
        <dbReference type="ARBA" id="ARBA00023136"/>
    </source>
</evidence>
<feature type="transmembrane region" description="Helical" evidence="5">
    <location>
        <begin position="64"/>
        <end position="81"/>
    </location>
</feature>
<sequence length="233" mass="24395">MIINTGAEFVFILLTIAAYVIGVFVYRKSKLMLLHSVIVATAIVILFFEVTGIDMDHYENNTKVLRYILNLSVVAFGYLLYKNYGIIRKNGIAILLATFSGSLVSLLSVAAIASIAGADLSMIITLLPKSITTPIAIVLTEKMGGIVYLTAVIVTLAGIFGAIIGPWFLRLVGIKGRLATGLAMGSAAHGIGTAKALESGALEGAAGGLAIALMGVFTSILLPLIAALLKLVL</sequence>
<dbReference type="InterPro" id="IPR007300">
    <property type="entry name" value="CidB/LrgB"/>
</dbReference>
<accession>A0A644YKX8</accession>
<dbReference type="AlphaFoldDB" id="A0A644YKX8"/>
<keyword evidence="2 5" id="KW-0812">Transmembrane</keyword>
<feature type="transmembrane region" description="Helical" evidence="5">
    <location>
        <begin position="146"/>
        <end position="169"/>
    </location>
</feature>
<keyword evidence="4 5" id="KW-0472">Membrane</keyword>
<evidence type="ECO:0000313" key="6">
    <source>
        <dbReference type="EMBL" id="MPM28979.1"/>
    </source>
</evidence>
<dbReference type="PANTHER" id="PTHR30249">
    <property type="entry name" value="PUTATIVE SEROTONIN TRANSPORTER"/>
    <property type="match status" value="1"/>
</dbReference>
<dbReference type="GO" id="GO:0016020">
    <property type="term" value="C:membrane"/>
    <property type="evidence" value="ECO:0007669"/>
    <property type="project" value="UniProtKB-SubCell"/>
</dbReference>
<comment type="subcellular location">
    <subcellularLocation>
        <location evidence="1">Membrane</location>
        <topology evidence="1">Multi-pass membrane protein</topology>
    </subcellularLocation>
</comment>
<proteinExistence type="predicted"/>
<reference evidence="6" key="1">
    <citation type="submission" date="2019-08" db="EMBL/GenBank/DDBJ databases">
        <authorList>
            <person name="Kucharzyk K."/>
            <person name="Murdoch R.W."/>
            <person name="Higgins S."/>
            <person name="Loffler F."/>
        </authorList>
    </citation>
    <scope>NUCLEOTIDE SEQUENCE</scope>
</reference>
<feature type="transmembrane region" description="Helical" evidence="5">
    <location>
        <begin position="6"/>
        <end position="26"/>
    </location>
</feature>
<feature type="transmembrane region" description="Helical" evidence="5">
    <location>
        <begin position="122"/>
        <end position="139"/>
    </location>
</feature>
<comment type="caution">
    <text evidence="6">The sequence shown here is derived from an EMBL/GenBank/DDBJ whole genome shotgun (WGS) entry which is preliminary data.</text>
</comment>
<feature type="transmembrane region" description="Helical" evidence="5">
    <location>
        <begin position="205"/>
        <end position="229"/>
    </location>
</feature>
<evidence type="ECO:0000256" key="5">
    <source>
        <dbReference type="SAM" id="Phobius"/>
    </source>
</evidence>
<evidence type="ECO:0000256" key="1">
    <source>
        <dbReference type="ARBA" id="ARBA00004141"/>
    </source>
</evidence>
<dbReference type="PANTHER" id="PTHR30249:SF0">
    <property type="entry name" value="PLASTIDAL GLYCOLATE_GLYCERATE TRANSLOCATOR 1, CHLOROPLASTIC"/>
    <property type="match status" value="1"/>
</dbReference>
<dbReference type="EMBL" id="VSSQ01005396">
    <property type="protein sequence ID" value="MPM28979.1"/>
    <property type="molecule type" value="Genomic_DNA"/>
</dbReference>
<dbReference type="Pfam" id="PF04172">
    <property type="entry name" value="LrgB"/>
    <property type="match status" value="1"/>
</dbReference>
<protein>
    <submittedName>
        <fullName evidence="6">Inner membrane protein YohK</fullName>
    </submittedName>
</protein>
<gene>
    <name evidence="6" type="primary">yohK_11</name>
    <name evidence="6" type="ORF">SDC9_75517</name>
</gene>
<feature type="transmembrane region" description="Helical" evidence="5">
    <location>
        <begin position="93"/>
        <end position="116"/>
    </location>
</feature>
<evidence type="ECO:0000256" key="3">
    <source>
        <dbReference type="ARBA" id="ARBA00022989"/>
    </source>
</evidence>
<keyword evidence="3 5" id="KW-1133">Transmembrane helix</keyword>
<evidence type="ECO:0000256" key="2">
    <source>
        <dbReference type="ARBA" id="ARBA00022692"/>
    </source>
</evidence>
<feature type="transmembrane region" description="Helical" evidence="5">
    <location>
        <begin position="33"/>
        <end position="52"/>
    </location>
</feature>
<name>A0A644YKX8_9ZZZZ</name>
<organism evidence="6">
    <name type="scientific">bioreactor metagenome</name>
    <dbReference type="NCBI Taxonomy" id="1076179"/>
    <lineage>
        <taxon>unclassified sequences</taxon>
        <taxon>metagenomes</taxon>
        <taxon>ecological metagenomes</taxon>
    </lineage>
</organism>